<keyword evidence="2" id="KW-0012">Acyltransferase</keyword>
<name>A0A0F9IXB3_9ZZZZ</name>
<dbReference type="InterPro" id="IPR016181">
    <property type="entry name" value="Acyl_CoA_acyltransferase"/>
</dbReference>
<gene>
    <name evidence="4" type="ORF">LCGC14_1602550</name>
</gene>
<proteinExistence type="predicted"/>
<dbReference type="PANTHER" id="PTHR43877">
    <property type="entry name" value="AMINOALKYLPHOSPHONATE N-ACETYLTRANSFERASE-RELATED-RELATED"/>
    <property type="match status" value="1"/>
</dbReference>
<sequence>MISILRTTSNNKDFVKLVSNLDQDLANRDGDEHAFYQQFNSVGLLKYIVVAYADNTPIGCGAIKKFDSDTVEVKRMYVLPAFRGKGTAARILRHLEEWAVELGYVYAVLETGKRQPEAIALYTKNKYVPIANYGQYSGIENSVCFRKTLIP</sequence>
<feature type="domain" description="N-acetyltransferase" evidence="3">
    <location>
        <begin position="1"/>
        <end position="150"/>
    </location>
</feature>
<dbReference type="PROSITE" id="PS51186">
    <property type="entry name" value="GNAT"/>
    <property type="match status" value="1"/>
</dbReference>
<dbReference type="InterPro" id="IPR000182">
    <property type="entry name" value="GNAT_dom"/>
</dbReference>
<dbReference type="Gene3D" id="3.40.630.30">
    <property type="match status" value="1"/>
</dbReference>
<dbReference type="CDD" id="cd04301">
    <property type="entry name" value="NAT_SF"/>
    <property type="match status" value="1"/>
</dbReference>
<organism evidence="4">
    <name type="scientific">marine sediment metagenome</name>
    <dbReference type="NCBI Taxonomy" id="412755"/>
    <lineage>
        <taxon>unclassified sequences</taxon>
        <taxon>metagenomes</taxon>
        <taxon>ecological metagenomes</taxon>
    </lineage>
</organism>
<dbReference type="AlphaFoldDB" id="A0A0F9IXB3"/>
<keyword evidence="1" id="KW-0808">Transferase</keyword>
<evidence type="ECO:0000259" key="3">
    <source>
        <dbReference type="PROSITE" id="PS51186"/>
    </source>
</evidence>
<accession>A0A0F9IXB3</accession>
<evidence type="ECO:0000256" key="2">
    <source>
        <dbReference type="ARBA" id="ARBA00023315"/>
    </source>
</evidence>
<dbReference type="PANTHER" id="PTHR43877:SF2">
    <property type="entry name" value="AMINOALKYLPHOSPHONATE N-ACETYLTRANSFERASE-RELATED"/>
    <property type="match status" value="1"/>
</dbReference>
<dbReference type="EMBL" id="LAZR01012871">
    <property type="protein sequence ID" value="KKM24694.1"/>
    <property type="molecule type" value="Genomic_DNA"/>
</dbReference>
<evidence type="ECO:0000313" key="4">
    <source>
        <dbReference type="EMBL" id="KKM24694.1"/>
    </source>
</evidence>
<evidence type="ECO:0000256" key="1">
    <source>
        <dbReference type="ARBA" id="ARBA00022679"/>
    </source>
</evidence>
<protein>
    <recommendedName>
        <fullName evidence="3">N-acetyltransferase domain-containing protein</fullName>
    </recommendedName>
</protein>
<dbReference type="GO" id="GO:0016747">
    <property type="term" value="F:acyltransferase activity, transferring groups other than amino-acyl groups"/>
    <property type="evidence" value="ECO:0007669"/>
    <property type="project" value="InterPro"/>
</dbReference>
<comment type="caution">
    <text evidence="4">The sequence shown here is derived from an EMBL/GenBank/DDBJ whole genome shotgun (WGS) entry which is preliminary data.</text>
</comment>
<dbReference type="Pfam" id="PF00583">
    <property type="entry name" value="Acetyltransf_1"/>
    <property type="match status" value="1"/>
</dbReference>
<dbReference type="InterPro" id="IPR050832">
    <property type="entry name" value="Bact_Acetyltransf"/>
</dbReference>
<reference evidence="4" key="1">
    <citation type="journal article" date="2015" name="Nature">
        <title>Complex archaea that bridge the gap between prokaryotes and eukaryotes.</title>
        <authorList>
            <person name="Spang A."/>
            <person name="Saw J.H."/>
            <person name="Jorgensen S.L."/>
            <person name="Zaremba-Niedzwiedzka K."/>
            <person name="Martijn J."/>
            <person name="Lind A.E."/>
            <person name="van Eijk R."/>
            <person name="Schleper C."/>
            <person name="Guy L."/>
            <person name="Ettema T.J."/>
        </authorList>
    </citation>
    <scope>NUCLEOTIDE SEQUENCE</scope>
</reference>
<dbReference type="SUPFAM" id="SSF55729">
    <property type="entry name" value="Acyl-CoA N-acyltransferases (Nat)"/>
    <property type="match status" value="1"/>
</dbReference>